<keyword evidence="1" id="KW-1133">Transmembrane helix</keyword>
<name>A0A1E7Z757_9ALTE</name>
<evidence type="ECO:0000313" key="3">
    <source>
        <dbReference type="Proteomes" id="UP000175691"/>
    </source>
</evidence>
<protein>
    <submittedName>
        <fullName evidence="2">3-phosphoshikimate 1-carboxyvinyltransferase</fullName>
    </submittedName>
</protein>
<keyword evidence="1" id="KW-0472">Membrane</keyword>
<accession>A0A1E7Z757</accession>
<gene>
    <name evidence="2" type="ORF">BFC18_21145</name>
</gene>
<keyword evidence="1" id="KW-0812">Transmembrane</keyword>
<sequence>MSQESHPVHQSLLMKRLLNKMPEDVAESFSEEQLIALNKAIGGRSWARHKLDLRGTVNIWRSSFYFVILAGKNRRELSRLEEHLSRATMALMLTLFVTFCTLFGLLVLYLIKSALGINLFEDFSLGIWSWFKQNVF</sequence>
<reference evidence="2 3" key="1">
    <citation type="submission" date="2016-08" db="EMBL/GenBank/DDBJ databases">
        <authorList>
            <person name="Seilhamer J.J."/>
        </authorList>
    </citation>
    <scope>NUCLEOTIDE SEQUENCE [LARGE SCALE GENOMIC DNA]</scope>
    <source>
        <strain evidence="2 3">KCTC 42603</strain>
    </source>
</reference>
<organism evidence="2 3">
    <name type="scientific">Alteromonas confluentis</name>
    <dbReference type="NCBI Taxonomy" id="1656094"/>
    <lineage>
        <taxon>Bacteria</taxon>
        <taxon>Pseudomonadati</taxon>
        <taxon>Pseudomonadota</taxon>
        <taxon>Gammaproteobacteria</taxon>
        <taxon>Alteromonadales</taxon>
        <taxon>Alteromonadaceae</taxon>
        <taxon>Alteromonas/Salinimonas group</taxon>
        <taxon>Alteromonas</taxon>
    </lineage>
</organism>
<dbReference type="RefSeq" id="WP_070127478.1">
    <property type="nucleotide sequence ID" value="NZ_MDHN01000041.1"/>
</dbReference>
<feature type="transmembrane region" description="Helical" evidence="1">
    <location>
        <begin position="89"/>
        <end position="111"/>
    </location>
</feature>
<dbReference type="GO" id="GO:0016740">
    <property type="term" value="F:transferase activity"/>
    <property type="evidence" value="ECO:0007669"/>
    <property type="project" value="UniProtKB-KW"/>
</dbReference>
<dbReference type="EMBL" id="MDHN01000041">
    <property type="protein sequence ID" value="OFC69224.1"/>
    <property type="molecule type" value="Genomic_DNA"/>
</dbReference>
<keyword evidence="2" id="KW-0808">Transferase</keyword>
<proteinExistence type="predicted"/>
<evidence type="ECO:0000313" key="2">
    <source>
        <dbReference type="EMBL" id="OFC69224.1"/>
    </source>
</evidence>
<comment type="caution">
    <text evidence="2">The sequence shown here is derived from an EMBL/GenBank/DDBJ whole genome shotgun (WGS) entry which is preliminary data.</text>
</comment>
<dbReference type="AlphaFoldDB" id="A0A1E7Z757"/>
<dbReference type="STRING" id="1656094.BFC18_21145"/>
<keyword evidence="3" id="KW-1185">Reference proteome</keyword>
<evidence type="ECO:0000256" key="1">
    <source>
        <dbReference type="SAM" id="Phobius"/>
    </source>
</evidence>
<dbReference type="Proteomes" id="UP000175691">
    <property type="component" value="Unassembled WGS sequence"/>
</dbReference>